<dbReference type="InterPro" id="IPR025657">
    <property type="entry name" value="RadC_JAB"/>
</dbReference>
<name>A0A239E7C3_9FLAO</name>
<accession>A0A239E7C3</accession>
<gene>
    <name evidence="7" type="ORF">SAMN06265376_11434</name>
</gene>
<keyword evidence="5" id="KW-0482">Metalloprotease</keyword>
<keyword evidence="2" id="KW-0479">Metal-binding</keyword>
<evidence type="ECO:0000256" key="5">
    <source>
        <dbReference type="ARBA" id="ARBA00023049"/>
    </source>
</evidence>
<dbReference type="PANTHER" id="PTHR30471">
    <property type="entry name" value="DNA REPAIR PROTEIN RADC"/>
    <property type="match status" value="1"/>
</dbReference>
<evidence type="ECO:0000259" key="6">
    <source>
        <dbReference type="PROSITE" id="PS50249"/>
    </source>
</evidence>
<dbReference type="Gene3D" id="3.40.140.10">
    <property type="entry name" value="Cytidine Deaminase, domain 2"/>
    <property type="match status" value="1"/>
</dbReference>
<proteinExistence type="predicted"/>
<dbReference type="Pfam" id="PF04002">
    <property type="entry name" value="RadC"/>
    <property type="match status" value="1"/>
</dbReference>
<dbReference type="Proteomes" id="UP000198379">
    <property type="component" value="Unassembled WGS sequence"/>
</dbReference>
<dbReference type="GO" id="GO:0008237">
    <property type="term" value="F:metallopeptidase activity"/>
    <property type="evidence" value="ECO:0007669"/>
    <property type="project" value="UniProtKB-KW"/>
</dbReference>
<dbReference type="EMBL" id="FZNY01000014">
    <property type="protein sequence ID" value="SNS40341.1"/>
    <property type="molecule type" value="Genomic_DNA"/>
</dbReference>
<dbReference type="PROSITE" id="PS50249">
    <property type="entry name" value="MPN"/>
    <property type="match status" value="1"/>
</dbReference>
<dbReference type="GO" id="GO:0006508">
    <property type="term" value="P:proteolysis"/>
    <property type="evidence" value="ECO:0007669"/>
    <property type="project" value="UniProtKB-KW"/>
</dbReference>
<keyword evidence="4" id="KW-0862">Zinc</keyword>
<keyword evidence="8" id="KW-1185">Reference proteome</keyword>
<evidence type="ECO:0000256" key="3">
    <source>
        <dbReference type="ARBA" id="ARBA00022801"/>
    </source>
</evidence>
<evidence type="ECO:0000256" key="1">
    <source>
        <dbReference type="ARBA" id="ARBA00022670"/>
    </source>
</evidence>
<evidence type="ECO:0000313" key="8">
    <source>
        <dbReference type="Proteomes" id="UP000198379"/>
    </source>
</evidence>
<dbReference type="AlphaFoldDB" id="A0A239E7C3"/>
<dbReference type="PANTHER" id="PTHR30471:SF3">
    <property type="entry name" value="UPF0758 PROTEIN YEES-RELATED"/>
    <property type="match status" value="1"/>
</dbReference>
<dbReference type="RefSeq" id="WP_179218268.1">
    <property type="nucleotide sequence ID" value="NZ_BMEP01000004.1"/>
</dbReference>
<dbReference type="InterPro" id="IPR037518">
    <property type="entry name" value="MPN"/>
</dbReference>
<evidence type="ECO:0000313" key="7">
    <source>
        <dbReference type="EMBL" id="SNS40341.1"/>
    </source>
</evidence>
<keyword evidence="3" id="KW-0378">Hydrolase</keyword>
<sequence>MNKITDVNKVELKYKRPNRDELIHVPNPDVAIKYLRTIIDDGVLDLKEHCWLILMTSDNYLLGISEIGMGSIDNVKISLRNIVQTTLVANAVRIVLVHNHTSGDLTFSRADITTARHIRDTAIMMGIDLQDSLIITSEKYSSIRDLLSDWE</sequence>
<reference evidence="7 8" key="1">
    <citation type="submission" date="2017-06" db="EMBL/GenBank/DDBJ databases">
        <authorList>
            <person name="Kim H.J."/>
            <person name="Triplett B.A."/>
        </authorList>
    </citation>
    <scope>NUCLEOTIDE SEQUENCE [LARGE SCALE GENOMIC DNA]</scope>
    <source>
        <strain evidence="7 8">DSM 25597</strain>
    </source>
</reference>
<evidence type="ECO:0000256" key="4">
    <source>
        <dbReference type="ARBA" id="ARBA00022833"/>
    </source>
</evidence>
<feature type="domain" description="MPN" evidence="6">
    <location>
        <begin position="24"/>
        <end position="149"/>
    </location>
</feature>
<evidence type="ECO:0000256" key="2">
    <source>
        <dbReference type="ARBA" id="ARBA00022723"/>
    </source>
</evidence>
<dbReference type="InterPro" id="IPR001405">
    <property type="entry name" value="UPF0758"/>
</dbReference>
<organism evidence="7 8">
    <name type="scientific">Dokdonia pacifica</name>
    <dbReference type="NCBI Taxonomy" id="1627892"/>
    <lineage>
        <taxon>Bacteria</taxon>
        <taxon>Pseudomonadati</taxon>
        <taxon>Bacteroidota</taxon>
        <taxon>Flavobacteriia</taxon>
        <taxon>Flavobacteriales</taxon>
        <taxon>Flavobacteriaceae</taxon>
        <taxon>Dokdonia</taxon>
    </lineage>
</organism>
<dbReference type="GO" id="GO:0046872">
    <property type="term" value="F:metal ion binding"/>
    <property type="evidence" value="ECO:0007669"/>
    <property type="project" value="UniProtKB-KW"/>
</dbReference>
<keyword evidence="1" id="KW-0645">Protease</keyword>
<protein>
    <submittedName>
        <fullName evidence="7">RadC-like JAB domain-containing protein</fullName>
    </submittedName>
</protein>